<dbReference type="AlphaFoldDB" id="A0A0M4RUV5"/>
<gene>
    <name evidence="2" type="ORF">RN98_00190</name>
</gene>
<dbReference type="Proteomes" id="UP000063147">
    <property type="component" value="Chromosome"/>
</dbReference>
<dbReference type="RefSeq" id="WP_009006768.1">
    <property type="nucleotide sequence ID" value="NZ_CP012713.1"/>
</dbReference>
<protein>
    <submittedName>
        <fullName evidence="2">Uncharacterized protein</fullName>
    </submittedName>
</protein>
<dbReference type="EMBL" id="CP012713">
    <property type="protein sequence ID" value="ALF16717.1"/>
    <property type="molecule type" value="Genomic_DNA"/>
</dbReference>
<name>A0A0M4RUV5_9FUSO</name>
<feature type="coiled-coil region" evidence="1">
    <location>
        <begin position="68"/>
        <end position="95"/>
    </location>
</feature>
<accession>A0A0M4RUV5</accession>
<evidence type="ECO:0000313" key="3">
    <source>
        <dbReference type="Proteomes" id="UP000063147"/>
    </source>
</evidence>
<dbReference type="PATRIC" id="fig|76859.3.peg.37"/>
<dbReference type="OrthoDB" id="89598at2"/>
<keyword evidence="1" id="KW-0175">Coiled coil</keyword>
<organism evidence="2">
    <name type="scientific">Fusobacterium animalis</name>
    <dbReference type="NCBI Taxonomy" id="76859"/>
    <lineage>
        <taxon>Bacteria</taxon>
        <taxon>Fusobacteriati</taxon>
        <taxon>Fusobacteriota</taxon>
        <taxon>Fusobacteriia</taxon>
        <taxon>Fusobacteriales</taxon>
        <taxon>Fusobacteriaceae</taxon>
        <taxon>Fusobacterium</taxon>
    </lineage>
</organism>
<sequence length="100" mass="11665">MEVKVMNQEEKKELMGKYAKKLENAIKREVAVIKEMENDKALIKYLEGQKTSGAAFDNTVYESYDAWIETIKKQIKKSENTLKNIEFKKVELEAVQKYIA</sequence>
<evidence type="ECO:0000313" key="2">
    <source>
        <dbReference type="EMBL" id="ALF16717.1"/>
    </source>
</evidence>
<proteinExistence type="predicted"/>
<reference evidence="2 3" key="1">
    <citation type="submission" date="2015-09" db="EMBL/GenBank/DDBJ databases">
        <authorList>
            <person name="Jackson K.R."/>
            <person name="Lunt B.L."/>
            <person name="Fisher J.N.B."/>
            <person name="Gardner A.V."/>
            <person name="Bailey M.E."/>
            <person name="Deus L.M."/>
            <person name="Earl A.S."/>
            <person name="Gibby P.D."/>
            <person name="Hartmann K.A."/>
            <person name="Liu J.E."/>
            <person name="Manci A.M."/>
            <person name="Nielsen D.A."/>
            <person name="Solomon M.B."/>
            <person name="Breakwell D.P."/>
            <person name="Burnett S.H."/>
            <person name="Grose J.H."/>
        </authorList>
    </citation>
    <scope>NUCLEOTIDE SEQUENCE [LARGE SCALE GENOMIC DNA]</scope>
    <source>
        <strain evidence="2 3">KCOM 1279</strain>
    </source>
</reference>
<evidence type="ECO:0000256" key="1">
    <source>
        <dbReference type="SAM" id="Coils"/>
    </source>
</evidence>